<keyword evidence="1" id="KW-1133">Transmembrane helix</keyword>
<evidence type="ECO:0000256" key="1">
    <source>
        <dbReference type="SAM" id="Phobius"/>
    </source>
</evidence>
<reference evidence="2 3" key="1">
    <citation type="journal article" date="2018" name="Sci. Rep.">
        <title>Rhizobium tumorigenes sp. nov., a novel plant tumorigenic bacterium isolated from cane gall tumors on thornless blackberry.</title>
        <authorList>
            <person name="Kuzmanovi N."/>
            <person name="Smalla K."/>
            <person name="Gronow S."/>
            <person name="PuBawska J."/>
        </authorList>
    </citation>
    <scope>NUCLEOTIDE SEQUENCE [LARGE SCALE GENOMIC DNA]</scope>
    <source>
        <strain evidence="2 3">1078</strain>
    </source>
</reference>
<feature type="transmembrane region" description="Helical" evidence="1">
    <location>
        <begin position="6"/>
        <end position="28"/>
    </location>
</feature>
<organism evidence="2 3">
    <name type="scientific">Rhizobium tumorigenes</name>
    <dbReference type="NCBI Taxonomy" id="2041385"/>
    <lineage>
        <taxon>Bacteria</taxon>
        <taxon>Pseudomonadati</taxon>
        <taxon>Pseudomonadota</taxon>
        <taxon>Alphaproteobacteria</taxon>
        <taxon>Hyphomicrobiales</taxon>
        <taxon>Rhizobiaceae</taxon>
        <taxon>Rhizobium/Agrobacterium group</taxon>
        <taxon>Rhizobium</taxon>
    </lineage>
</organism>
<dbReference type="Pfam" id="PF07330">
    <property type="entry name" value="DUF1467"/>
    <property type="match status" value="1"/>
</dbReference>
<accession>A0AAF1KEN9</accession>
<dbReference type="InterPro" id="IPR009935">
    <property type="entry name" value="DUF1467"/>
</dbReference>
<dbReference type="AlphaFoldDB" id="A0AAF1KEN9"/>
<dbReference type="EMBL" id="CP117255">
    <property type="protein sequence ID" value="WFR96501.1"/>
    <property type="molecule type" value="Genomic_DNA"/>
</dbReference>
<evidence type="ECO:0000313" key="3">
    <source>
        <dbReference type="Proteomes" id="UP000249499"/>
    </source>
</evidence>
<keyword evidence="1" id="KW-0472">Membrane</keyword>
<name>A0AAF1KEN9_9HYPH</name>
<reference evidence="3" key="2">
    <citation type="journal article" date="2023" name="MicrobiologyOpen">
        <title>Genomics of the tumorigenes clade of the family Rhizobiaceae and description of Rhizobium rhododendri sp. nov.</title>
        <authorList>
            <person name="Kuzmanovic N."/>
            <person name="diCenzo G.C."/>
            <person name="Bunk B."/>
            <person name="Sproeer C."/>
            <person name="Fruehling A."/>
            <person name="Neumann-Schaal M."/>
            <person name="Overmann J."/>
            <person name="Smalla K."/>
        </authorList>
    </citation>
    <scope>NUCLEOTIDE SEQUENCE [LARGE SCALE GENOMIC DNA]</scope>
    <source>
        <strain evidence="3">1078</strain>
    </source>
</reference>
<protein>
    <submittedName>
        <fullName evidence="2">DUF1467 family protein</fullName>
    </submittedName>
</protein>
<evidence type="ECO:0000313" key="2">
    <source>
        <dbReference type="EMBL" id="WFR96501.1"/>
    </source>
</evidence>
<gene>
    <name evidence="2" type="ORF">PR017_05060</name>
</gene>
<dbReference type="RefSeq" id="WP_111220589.1">
    <property type="nucleotide sequence ID" value="NZ_CP117255.1"/>
</dbReference>
<keyword evidence="1" id="KW-0812">Transmembrane</keyword>
<dbReference type="Proteomes" id="UP000249499">
    <property type="component" value="Chromosome"/>
</dbReference>
<sequence length="91" mass="10147">MIQPVLSAMAVYFVVWWITLFAILPIGLRTQEEDNHVVLGTVASAPTKFRAARVVMLTTLTSGILYGTWYICSTYLGLSIDAIPQIVPRFE</sequence>
<keyword evidence="3" id="KW-1185">Reference proteome</keyword>
<dbReference type="KEGG" id="rtu:PR017_05060"/>
<proteinExistence type="predicted"/>